<gene>
    <name evidence="1" type="ORF">M9H77_21147</name>
</gene>
<organism evidence="1 2">
    <name type="scientific">Catharanthus roseus</name>
    <name type="common">Madagascar periwinkle</name>
    <name type="synonym">Vinca rosea</name>
    <dbReference type="NCBI Taxonomy" id="4058"/>
    <lineage>
        <taxon>Eukaryota</taxon>
        <taxon>Viridiplantae</taxon>
        <taxon>Streptophyta</taxon>
        <taxon>Embryophyta</taxon>
        <taxon>Tracheophyta</taxon>
        <taxon>Spermatophyta</taxon>
        <taxon>Magnoliopsida</taxon>
        <taxon>eudicotyledons</taxon>
        <taxon>Gunneridae</taxon>
        <taxon>Pentapetalae</taxon>
        <taxon>asterids</taxon>
        <taxon>lamiids</taxon>
        <taxon>Gentianales</taxon>
        <taxon>Apocynaceae</taxon>
        <taxon>Rauvolfioideae</taxon>
        <taxon>Vinceae</taxon>
        <taxon>Catharanthinae</taxon>
        <taxon>Catharanthus</taxon>
    </lineage>
</organism>
<keyword evidence="2" id="KW-1185">Reference proteome</keyword>
<proteinExistence type="predicted"/>
<evidence type="ECO:0000313" key="1">
    <source>
        <dbReference type="EMBL" id="KAI5661824.1"/>
    </source>
</evidence>
<sequence length="335" mass="38635">MHFRVETTNRAESEHSVLKLWLSTCHSDLDTVFLNIDSLIEGQVANIKASLEFSRTKQKFNMKSNLILRILDDIKAIRKTQEIGGCHLSARQQDMDSEMRSLTDLLQQIRSGSGSGSGSRERWRPPQAPRGRGRGRARGRRSLSSVIDPSLCSTFPYTNAFLAFIYPFISNWQDVIDDENCGYRVVADFVFRDEHQWPEVCRRMLYELKHATNIYLSLLGSAECVYELVHRTQWQDGPAPLEHWFETSYSLYVIANAFNMCVVLIGQLGFTSVLSLYSYSDRLGGTLVIGLLTEQQHFIQLQMHDECPIPPLHVQWIHHRSKPVNNWVDSYYERM</sequence>
<reference evidence="2" key="1">
    <citation type="journal article" date="2023" name="Nat. Plants">
        <title>Single-cell RNA sequencing provides a high-resolution roadmap for understanding the multicellular compartmentation of specialized metabolism.</title>
        <authorList>
            <person name="Sun S."/>
            <person name="Shen X."/>
            <person name="Li Y."/>
            <person name="Li Y."/>
            <person name="Wang S."/>
            <person name="Li R."/>
            <person name="Zhang H."/>
            <person name="Shen G."/>
            <person name="Guo B."/>
            <person name="Wei J."/>
            <person name="Xu J."/>
            <person name="St-Pierre B."/>
            <person name="Chen S."/>
            <person name="Sun C."/>
        </authorList>
    </citation>
    <scope>NUCLEOTIDE SEQUENCE [LARGE SCALE GENOMIC DNA]</scope>
</reference>
<name>A0ACC0ALX8_CATRO</name>
<evidence type="ECO:0000313" key="2">
    <source>
        <dbReference type="Proteomes" id="UP001060085"/>
    </source>
</evidence>
<comment type="caution">
    <text evidence="1">The sequence shown here is derived from an EMBL/GenBank/DDBJ whole genome shotgun (WGS) entry which is preliminary data.</text>
</comment>
<dbReference type="Proteomes" id="UP001060085">
    <property type="component" value="Linkage Group LG05"/>
</dbReference>
<protein>
    <submittedName>
        <fullName evidence="1">Uncharacterized protein</fullName>
    </submittedName>
</protein>
<accession>A0ACC0ALX8</accession>
<dbReference type="EMBL" id="CM044705">
    <property type="protein sequence ID" value="KAI5661824.1"/>
    <property type="molecule type" value="Genomic_DNA"/>
</dbReference>